<organism evidence="2">
    <name type="scientific">uncultured Rubrobacteraceae bacterium</name>
    <dbReference type="NCBI Taxonomy" id="349277"/>
    <lineage>
        <taxon>Bacteria</taxon>
        <taxon>Bacillati</taxon>
        <taxon>Actinomycetota</taxon>
        <taxon>Rubrobacteria</taxon>
        <taxon>Rubrobacterales</taxon>
        <taxon>Rubrobacteraceae</taxon>
        <taxon>environmental samples</taxon>
    </lineage>
</organism>
<sequence>MNVCKMLESMASEIMRRRFPAPEEPASAGTSLAKPAMRASRGEANGCPIPMLLPEEAR</sequence>
<name>A0A6J4PX10_9ACTN</name>
<dbReference type="EMBL" id="CADCVD010000019">
    <property type="protein sequence ID" value="CAA9428281.1"/>
    <property type="molecule type" value="Genomic_DNA"/>
</dbReference>
<evidence type="ECO:0000313" key="2">
    <source>
        <dbReference type="EMBL" id="CAA9428281.1"/>
    </source>
</evidence>
<feature type="region of interest" description="Disordered" evidence="1">
    <location>
        <begin position="18"/>
        <end position="58"/>
    </location>
</feature>
<protein>
    <submittedName>
        <fullName evidence="2">Uncharacterized protein</fullName>
    </submittedName>
</protein>
<proteinExistence type="predicted"/>
<reference evidence="2" key="1">
    <citation type="submission" date="2020-02" db="EMBL/GenBank/DDBJ databases">
        <authorList>
            <person name="Meier V. D."/>
        </authorList>
    </citation>
    <scope>NUCLEOTIDE SEQUENCE</scope>
    <source>
        <strain evidence="2">AVDCRST_MAG37</strain>
    </source>
</reference>
<gene>
    <name evidence="2" type="ORF">AVDCRST_MAG37-406</name>
</gene>
<accession>A0A6J4PX10</accession>
<dbReference type="AlphaFoldDB" id="A0A6J4PX10"/>
<evidence type="ECO:0000256" key="1">
    <source>
        <dbReference type="SAM" id="MobiDB-lite"/>
    </source>
</evidence>